<evidence type="ECO:0000313" key="1">
    <source>
        <dbReference type="EMBL" id="CAJ2512322.1"/>
    </source>
</evidence>
<dbReference type="AlphaFoldDB" id="A0AAI8VWD1"/>
<reference evidence="1" key="1">
    <citation type="submission" date="2023-10" db="EMBL/GenBank/DDBJ databases">
        <authorList>
            <person name="Hackl T."/>
        </authorList>
    </citation>
    <scope>NUCLEOTIDE SEQUENCE</scope>
</reference>
<evidence type="ECO:0000313" key="2">
    <source>
        <dbReference type="Proteomes" id="UP001295740"/>
    </source>
</evidence>
<sequence length="348" mass="38618">MAPAVYKQRSDVPRISDGNATTTIQTAAGDQYTVRTHLLAFASKLFRDQQKQNQNQPVLLLTIPQANTTTIPFFVLWLSARCERLLPPNPFLNDPIIDTAITSTMDPAWIASRGVWMTVPGVQNLRITEQAVMLPDPDLPAPNVRERAPAGLDILRRAAAAGGQTVRDEWELADYLMNDGNNAVSAAIRAESWDSGLLFDLWQLGEHLGAAEFQNTRQLLRVTIFLPHDADQKTNLPVMRLLLLRLDAAFAAEDKGRWVGEYAAVALADRFLAARDVARSPRGLYYLLVNLVAVHLSQLELEGEERDLCVGFLDEVTLSDVEQLEAELLEEGAASDLLFDEEVYVVVD</sequence>
<organism evidence="1 2">
    <name type="scientific">Anthostomella pinea</name>
    <dbReference type="NCBI Taxonomy" id="933095"/>
    <lineage>
        <taxon>Eukaryota</taxon>
        <taxon>Fungi</taxon>
        <taxon>Dikarya</taxon>
        <taxon>Ascomycota</taxon>
        <taxon>Pezizomycotina</taxon>
        <taxon>Sordariomycetes</taxon>
        <taxon>Xylariomycetidae</taxon>
        <taxon>Xylariales</taxon>
        <taxon>Xylariaceae</taxon>
        <taxon>Anthostomella</taxon>
    </lineage>
</organism>
<dbReference type="EMBL" id="CAUWAG010000019">
    <property type="protein sequence ID" value="CAJ2512322.1"/>
    <property type="molecule type" value="Genomic_DNA"/>
</dbReference>
<comment type="caution">
    <text evidence="1">The sequence shown here is derived from an EMBL/GenBank/DDBJ whole genome shotgun (WGS) entry which is preliminary data.</text>
</comment>
<protein>
    <submittedName>
        <fullName evidence="1">Uu.00g053370.m01.CDS01</fullName>
    </submittedName>
</protein>
<keyword evidence="2" id="KW-1185">Reference proteome</keyword>
<name>A0AAI8VWD1_9PEZI</name>
<gene>
    <name evidence="1" type="ORF">KHLLAP_LOCUS12790</name>
</gene>
<accession>A0AAI8VWD1</accession>
<dbReference type="Proteomes" id="UP001295740">
    <property type="component" value="Unassembled WGS sequence"/>
</dbReference>
<proteinExistence type="predicted"/>